<name>A0A1R1XH26_9FUNG</name>
<keyword evidence="3" id="KW-0653">Protein transport</keyword>
<proteinExistence type="predicted"/>
<dbReference type="InterPro" id="IPR050840">
    <property type="entry name" value="Adaptor_Complx_Large_Subunit"/>
</dbReference>
<dbReference type="SUPFAM" id="SSF48371">
    <property type="entry name" value="ARM repeat"/>
    <property type="match status" value="1"/>
</dbReference>
<dbReference type="AlphaFoldDB" id="A0A1R1XH26"/>
<dbReference type="Gene3D" id="1.25.10.10">
    <property type="entry name" value="Leucine-rich Repeat Variant"/>
    <property type="match status" value="1"/>
</dbReference>
<evidence type="ECO:0000313" key="7">
    <source>
        <dbReference type="EMBL" id="OMJ13906.1"/>
    </source>
</evidence>
<dbReference type="Proteomes" id="UP000187283">
    <property type="component" value="Unassembled WGS sequence"/>
</dbReference>
<dbReference type="GO" id="GO:0016192">
    <property type="term" value="P:vesicle-mediated transport"/>
    <property type="evidence" value="ECO:0007669"/>
    <property type="project" value="InterPro"/>
</dbReference>
<dbReference type="EMBL" id="LSSN01003276">
    <property type="protein sequence ID" value="OMJ13906.1"/>
    <property type="molecule type" value="Genomic_DNA"/>
</dbReference>
<evidence type="ECO:0000313" key="8">
    <source>
        <dbReference type="Proteomes" id="UP000187283"/>
    </source>
</evidence>
<dbReference type="GO" id="GO:0006886">
    <property type="term" value="P:intracellular protein transport"/>
    <property type="evidence" value="ECO:0007669"/>
    <property type="project" value="InterPro"/>
</dbReference>
<dbReference type="GO" id="GO:0030117">
    <property type="term" value="C:membrane coat"/>
    <property type="evidence" value="ECO:0007669"/>
    <property type="project" value="InterPro"/>
</dbReference>
<dbReference type="InterPro" id="IPR011989">
    <property type="entry name" value="ARM-like"/>
</dbReference>
<evidence type="ECO:0000256" key="4">
    <source>
        <dbReference type="ARBA" id="ARBA00023136"/>
    </source>
</evidence>
<organism evidence="7 8">
    <name type="scientific">Smittium culicis</name>
    <dbReference type="NCBI Taxonomy" id="133412"/>
    <lineage>
        <taxon>Eukaryota</taxon>
        <taxon>Fungi</taxon>
        <taxon>Fungi incertae sedis</taxon>
        <taxon>Zoopagomycota</taxon>
        <taxon>Kickxellomycotina</taxon>
        <taxon>Harpellomycetes</taxon>
        <taxon>Harpellales</taxon>
        <taxon>Legeriomycetaceae</taxon>
        <taxon>Smittium</taxon>
    </lineage>
</organism>
<protein>
    <submittedName>
        <fullName evidence="7">AP-2 complex subunit alpha</fullName>
    </submittedName>
</protein>
<dbReference type="STRING" id="133412.A0A1R1XH26"/>
<dbReference type="EMBL" id="LSSN01003384">
    <property type="protein sequence ID" value="OMJ13708.1"/>
    <property type="molecule type" value="Genomic_DNA"/>
</dbReference>
<comment type="subcellular location">
    <subcellularLocation>
        <location evidence="1">Endomembrane system</location>
    </subcellularLocation>
</comment>
<dbReference type="OrthoDB" id="28053at2759"/>
<dbReference type="GO" id="GO:0012505">
    <property type="term" value="C:endomembrane system"/>
    <property type="evidence" value="ECO:0007669"/>
    <property type="project" value="UniProtKB-SubCell"/>
</dbReference>
<keyword evidence="8" id="KW-1185">Reference proteome</keyword>
<gene>
    <name evidence="7" type="ORF">AYI70_g8225</name>
    <name evidence="6" type="ORF">AYI70_g8341</name>
</gene>
<accession>A0A1R1XH26</accession>
<dbReference type="InterPro" id="IPR016024">
    <property type="entry name" value="ARM-type_fold"/>
</dbReference>
<keyword evidence="2" id="KW-0813">Transport</keyword>
<evidence type="ECO:0000256" key="2">
    <source>
        <dbReference type="ARBA" id="ARBA00022448"/>
    </source>
</evidence>
<dbReference type="PANTHER" id="PTHR22780">
    <property type="entry name" value="ADAPTIN, ALPHA/GAMMA/EPSILON"/>
    <property type="match status" value="1"/>
</dbReference>
<evidence type="ECO:0000256" key="3">
    <source>
        <dbReference type="ARBA" id="ARBA00022927"/>
    </source>
</evidence>
<feature type="domain" description="Clathrin/coatomer adaptor adaptin-like N-terminal" evidence="5">
    <location>
        <begin position="8"/>
        <end position="71"/>
    </location>
</feature>
<evidence type="ECO:0000259" key="5">
    <source>
        <dbReference type="Pfam" id="PF01602"/>
    </source>
</evidence>
<evidence type="ECO:0000313" key="6">
    <source>
        <dbReference type="EMBL" id="OMJ13708.1"/>
    </source>
</evidence>
<comment type="caution">
    <text evidence="7">The sequence shown here is derived from an EMBL/GenBank/DDBJ whole genome shotgun (WGS) entry which is preliminary data.</text>
</comment>
<sequence length="94" mass="10949">MSMRGLNTFISDLRKYRNLNGYNKKKYVSKLLFMVLAGYKIDFGYLEIVQLINSPKYSEKRIVLGFLHILFTIKYFLSNPSPPPPSLVDNIRVT</sequence>
<reference evidence="7 8" key="1">
    <citation type="submission" date="2017-01" db="EMBL/GenBank/DDBJ databases">
        <authorList>
            <person name="Mah S.A."/>
            <person name="Swanson W.J."/>
            <person name="Moy G.W."/>
            <person name="Vacquier V.D."/>
        </authorList>
    </citation>
    <scope>NUCLEOTIDE SEQUENCE [LARGE SCALE GENOMIC DNA]</scope>
    <source>
        <strain evidence="7 8">GSMNP</strain>
    </source>
</reference>
<dbReference type="InterPro" id="IPR002553">
    <property type="entry name" value="Clathrin/coatomer_adapt-like_N"/>
</dbReference>
<evidence type="ECO:0000256" key="1">
    <source>
        <dbReference type="ARBA" id="ARBA00004308"/>
    </source>
</evidence>
<keyword evidence="4" id="KW-0472">Membrane</keyword>
<dbReference type="Pfam" id="PF01602">
    <property type="entry name" value="Adaptin_N"/>
    <property type="match status" value="1"/>
</dbReference>